<evidence type="ECO:0000256" key="3">
    <source>
        <dbReference type="ARBA" id="ARBA00022704"/>
    </source>
</evidence>
<protein>
    <submittedName>
        <fullName evidence="9">Cystatin-C</fullName>
    </submittedName>
</protein>
<dbReference type="PANTHER" id="PTHR46186">
    <property type="entry name" value="CYSTATIN"/>
    <property type="match status" value="1"/>
</dbReference>
<dbReference type="Gene3D" id="3.10.450.10">
    <property type="match status" value="1"/>
</dbReference>
<keyword evidence="6" id="KW-0472">Membrane</keyword>
<dbReference type="FunFam" id="3.10.450.10:FF:000004">
    <property type="entry name" value="Cystatin C"/>
    <property type="match status" value="1"/>
</dbReference>
<dbReference type="InterPro" id="IPR018073">
    <property type="entry name" value="Prot_inh_cystat_CS"/>
</dbReference>
<dbReference type="Proteomes" id="UP000515208">
    <property type="component" value="Unplaced"/>
</dbReference>
<dbReference type="GO" id="GO:0031982">
    <property type="term" value="C:vesicle"/>
    <property type="evidence" value="ECO:0007669"/>
    <property type="project" value="TreeGrafter"/>
</dbReference>
<dbReference type="KEGG" id="bbis:104986149"/>
<proteinExistence type="inferred from homology"/>
<dbReference type="Pfam" id="PF00031">
    <property type="entry name" value="Cystatin"/>
    <property type="match status" value="1"/>
</dbReference>
<dbReference type="GeneID" id="104986149"/>
<reference evidence="9" key="1">
    <citation type="submission" date="2025-08" db="UniProtKB">
        <authorList>
            <consortium name="RefSeq"/>
        </authorList>
    </citation>
    <scope>IDENTIFICATION</scope>
    <source>
        <tissue evidence="9">Blood</tissue>
    </source>
</reference>
<evidence type="ECO:0000256" key="4">
    <source>
        <dbReference type="ARBA" id="ARBA00023157"/>
    </source>
</evidence>
<dbReference type="RefSeq" id="XP_010834908.1">
    <property type="nucleotide sequence ID" value="XM_010836606.1"/>
</dbReference>
<dbReference type="CDD" id="cd00042">
    <property type="entry name" value="CY"/>
    <property type="match status" value="1"/>
</dbReference>
<keyword evidence="4" id="KW-1015">Disulfide bond</keyword>
<sequence length="261" mass="28424">MLQDVLQLRRAPDHPGSSGSKLSEEPQVCREGLVGEFEDSEWASRGTRESKEKGGLPPDFGVAARLLMLSLPPLYQDAEQAPGRPGGREALSGQETELGCIGFDGPVRGHPLKDRGSPRAPLLLLASLIVALALALAVSPAAAQGPRKGRLLGGLMEADVNEEGVQEALSFAVSEFNKRSNDAYQSRVVRVVRARKQVVSGMNYFLDVELGRTTCTKSQANLDSCPFHNQPHLKREKLCSFQVYVVPWMNTINLVKFSCQD</sequence>
<feature type="transmembrane region" description="Helical" evidence="6">
    <location>
        <begin position="122"/>
        <end position="143"/>
    </location>
</feature>
<dbReference type="PROSITE" id="PS00287">
    <property type="entry name" value="CYSTATIN"/>
    <property type="match status" value="1"/>
</dbReference>
<dbReference type="SMART" id="SM00043">
    <property type="entry name" value="CY"/>
    <property type="match status" value="1"/>
</dbReference>
<dbReference type="InterPro" id="IPR000010">
    <property type="entry name" value="Cystatin_dom"/>
</dbReference>
<dbReference type="OrthoDB" id="1908104at2759"/>
<organism evidence="8 9">
    <name type="scientific">Bison bison bison</name>
    <name type="common">North American plains bison</name>
    <dbReference type="NCBI Taxonomy" id="43346"/>
    <lineage>
        <taxon>Eukaryota</taxon>
        <taxon>Metazoa</taxon>
        <taxon>Chordata</taxon>
        <taxon>Craniata</taxon>
        <taxon>Vertebrata</taxon>
        <taxon>Euteleostomi</taxon>
        <taxon>Mammalia</taxon>
        <taxon>Eutheria</taxon>
        <taxon>Laurasiatheria</taxon>
        <taxon>Artiodactyla</taxon>
        <taxon>Ruminantia</taxon>
        <taxon>Pecora</taxon>
        <taxon>Bovidae</taxon>
        <taxon>Bovinae</taxon>
        <taxon>Bison</taxon>
    </lineage>
</organism>
<evidence type="ECO:0000256" key="2">
    <source>
        <dbReference type="ARBA" id="ARBA00022690"/>
    </source>
</evidence>
<comment type="similarity">
    <text evidence="1">Belongs to the cystatin family.</text>
</comment>
<feature type="domain" description="Cystatin" evidence="7">
    <location>
        <begin position="150"/>
        <end position="260"/>
    </location>
</feature>
<evidence type="ECO:0000256" key="6">
    <source>
        <dbReference type="SAM" id="Phobius"/>
    </source>
</evidence>
<dbReference type="AlphaFoldDB" id="A0A6P3GU35"/>
<accession>A0A6P3GU35</accession>
<evidence type="ECO:0000259" key="7">
    <source>
        <dbReference type="SMART" id="SM00043"/>
    </source>
</evidence>
<keyword evidence="6" id="KW-0812">Transmembrane</keyword>
<dbReference type="GO" id="GO:0005737">
    <property type="term" value="C:cytoplasm"/>
    <property type="evidence" value="ECO:0007669"/>
    <property type="project" value="TreeGrafter"/>
</dbReference>
<dbReference type="GO" id="GO:0005615">
    <property type="term" value="C:extracellular space"/>
    <property type="evidence" value="ECO:0007669"/>
    <property type="project" value="TreeGrafter"/>
</dbReference>
<keyword evidence="3" id="KW-0789">Thiol protease inhibitor</keyword>
<keyword evidence="2" id="KW-0646">Protease inhibitor</keyword>
<feature type="region of interest" description="Disordered" evidence="5">
    <location>
        <begin position="1"/>
        <end position="57"/>
    </location>
</feature>
<keyword evidence="8" id="KW-1185">Reference proteome</keyword>
<evidence type="ECO:0000256" key="5">
    <source>
        <dbReference type="SAM" id="MobiDB-lite"/>
    </source>
</evidence>
<dbReference type="GO" id="GO:0004869">
    <property type="term" value="F:cysteine-type endopeptidase inhibitor activity"/>
    <property type="evidence" value="ECO:0007669"/>
    <property type="project" value="UniProtKB-KW"/>
</dbReference>
<name>A0A6P3GU35_BISBB</name>
<keyword evidence="6" id="KW-1133">Transmembrane helix</keyword>
<dbReference type="PANTHER" id="PTHR46186:SF2">
    <property type="entry name" value="CYSTATIN"/>
    <property type="match status" value="1"/>
</dbReference>
<evidence type="ECO:0000313" key="8">
    <source>
        <dbReference type="Proteomes" id="UP000515208"/>
    </source>
</evidence>
<gene>
    <name evidence="9" type="primary">LOC104986149</name>
</gene>
<evidence type="ECO:0000256" key="1">
    <source>
        <dbReference type="ARBA" id="ARBA00009403"/>
    </source>
</evidence>
<evidence type="ECO:0000313" key="9">
    <source>
        <dbReference type="RefSeq" id="XP_010834908.1"/>
    </source>
</evidence>
<dbReference type="SUPFAM" id="SSF54403">
    <property type="entry name" value="Cystatin/monellin"/>
    <property type="match status" value="1"/>
</dbReference>
<dbReference type="InterPro" id="IPR046350">
    <property type="entry name" value="Cystatin_sf"/>
</dbReference>